<dbReference type="EMBL" id="JAVIZX010000001">
    <property type="protein sequence ID" value="MDR6213215.1"/>
    <property type="molecule type" value="Genomic_DNA"/>
</dbReference>
<feature type="region of interest" description="Disordered" evidence="1">
    <location>
        <begin position="165"/>
        <end position="193"/>
    </location>
</feature>
<dbReference type="PANTHER" id="PTHR30373">
    <property type="entry name" value="UPF0603 PROTEIN YGCG"/>
    <property type="match status" value="1"/>
</dbReference>
<name>A0ABU1I805_9BURK</name>
<accession>A0ABU1I805</accession>
<dbReference type="Proteomes" id="UP001267710">
    <property type="component" value="Unassembled WGS sequence"/>
</dbReference>
<organism evidence="3 4">
    <name type="scientific">Paracidovorax wautersii</name>
    <dbReference type="NCBI Taxonomy" id="1177982"/>
    <lineage>
        <taxon>Bacteria</taxon>
        <taxon>Pseudomonadati</taxon>
        <taxon>Pseudomonadota</taxon>
        <taxon>Betaproteobacteria</taxon>
        <taxon>Burkholderiales</taxon>
        <taxon>Comamonadaceae</taxon>
        <taxon>Paracidovorax</taxon>
    </lineage>
</organism>
<keyword evidence="4" id="KW-1185">Reference proteome</keyword>
<evidence type="ECO:0000259" key="2">
    <source>
        <dbReference type="Pfam" id="PF04536"/>
    </source>
</evidence>
<evidence type="ECO:0000313" key="4">
    <source>
        <dbReference type="Proteomes" id="UP001267710"/>
    </source>
</evidence>
<feature type="domain" description="TPM" evidence="2">
    <location>
        <begin position="33"/>
        <end position="152"/>
    </location>
</feature>
<evidence type="ECO:0000313" key="3">
    <source>
        <dbReference type="EMBL" id="MDR6213215.1"/>
    </source>
</evidence>
<comment type="caution">
    <text evidence="3">The sequence shown here is derived from an EMBL/GenBank/DDBJ whole genome shotgun (WGS) entry which is preliminary data.</text>
</comment>
<dbReference type="Gene3D" id="3.10.310.50">
    <property type="match status" value="1"/>
</dbReference>
<dbReference type="Pfam" id="PF04536">
    <property type="entry name" value="TPM_phosphatase"/>
    <property type="match status" value="1"/>
</dbReference>
<dbReference type="InterPro" id="IPR007621">
    <property type="entry name" value="TPM_dom"/>
</dbReference>
<gene>
    <name evidence="3" type="ORF">QE399_000904</name>
</gene>
<protein>
    <submittedName>
        <fullName evidence="3">Membrane protein</fullName>
    </submittedName>
</protein>
<reference evidence="3 4" key="1">
    <citation type="submission" date="2023-08" db="EMBL/GenBank/DDBJ databases">
        <title>Functional and genomic diversity of the sorghum phyllosphere microbiome.</title>
        <authorList>
            <person name="Shade A."/>
        </authorList>
    </citation>
    <scope>NUCLEOTIDE SEQUENCE [LARGE SCALE GENOMIC DNA]</scope>
    <source>
        <strain evidence="3 4">SORGH_AS_0335</strain>
    </source>
</reference>
<proteinExistence type="predicted"/>
<sequence>MAMASPHPTLPARIARLVRHRWSEGRLLRTALPADLVERLTRRVAASERRHTGQIRICIEGGLPLSYLWRGASARDRAVAQFGKLRVWDTEHNNGVLIYLLLAEHAIEIVADRGLARTVPPETWRTLVAHMGEAFRGGRYEDGLTQALAEVSALLVAHFPVPPDAAGSAHPDADELPDAPVLGRRGWGSDSGD</sequence>
<evidence type="ECO:0000256" key="1">
    <source>
        <dbReference type="SAM" id="MobiDB-lite"/>
    </source>
</evidence>
<dbReference type="PANTHER" id="PTHR30373:SF8">
    <property type="entry name" value="BLL7265 PROTEIN"/>
    <property type="match status" value="1"/>
</dbReference>